<organism evidence="2 3">
    <name type="scientific">Rhodocyclus tenuis</name>
    <name type="common">Rhodospirillum tenue</name>
    <dbReference type="NCBI Taxonomy" id="1066"/>
    <lineage>
        <taxon>Bacteria</taxon>
        <taxon>Pseudomonadati</taxon>
        <taxon>Pseudomonadota</taxon>
        <taxon>Betaproteobacteria</taxon>
        <taxon>Rhodocyclales</taxon>
        <taxon>Rhodocyclaceae</taxon>
        <taxon>Rhodocyclus</taxon>
    </lineage>
</organism>
<dbReference type="RefSeq" id="WP_153116435.1">
    <property type="nucleotide sequence ID" value="NZ_JACIGE010000011.1"/>
</dbReference>
<name>A0A840GCN6_RHOTE</name>
<proteinExistence type="predicted"/>
<accession>A0A840GCN6</accession>
<evidence type="ECO:0000313" key="3">
    <source>
        <dbReference type="Proteomes" id="UP000587070"/>
    </source>
</evidence>
<dbReference type="OrthoDB" id="8765871at2"/>
<gene>
    <name evidence="2" type="ORF">GGD90_002800</name>
</gene>
<feature type="signal peptide" evidence="1">
    <location>
        <begin position="1"/>
        <end position="22"/>
    </location>
</feature>
<comment type="caution">
    <text evidence="2">The sequence shown here is derived from an EMBL/GenBank/DDBJ whole genome shotgun (WGS) entry which is preliminary data.</text>
</comment>
<dbReference type="AlphaFoldDB" id="A0A840GCN6"/>
<protein>
    <submittedName>
        <fullName evidence="2">Uncharacterized protein</fullName>
    </submittedName>
</protein>
<dbReference type="Proteomes" id="UP000587070">
    <property type="component" value="Unassembled WGS sequence"/>
</dbReference>
<reference evidence="2 3" key="1">
    <citation type="submission" date="2020-08" db="EMBL/GenBank/DDBJ databases">
        <title>Genome sequencing of Purple Non-Sulfur Bacteria from various extreme environments.</title>
        <authorList>
            <person name="Mayer M."/>
        </authorList>
    </citation>
    <scope>NUCLEOTIDE SEQUENCE [LARGE SCALE GENOMIC DNA]</scope>
    <source>
        <strain evidence="2 3">2761</strain>
    </source>
</reference>
<keyword evidence="3" id="KW-1185">Reference proteome</keyword>
<feature type="chain" id="PRO_5032658243" evidence="1">
    <location>
        <begin position="23"/>
        <end position="701"/>
    </location>
</feature>
<dbReference type="EMBL" id="JACIGE010000011">
    <property type="protein sequence ID" value="MBB4248408.1"/>
    <property type="molecule type" value="Genomic_DNA"/>
</dbReference>
<keyword evidence="1" id="KW-0732">Signal</keyword>
<evidence type="ECO:0000256" key="1">
    <source>
        <dbReference type="SAM" id="SignalP"/>
    </source>
</evidence>
<evidence type="ECO:0000313" key="2">
    <source>
        <dbReference type="EMBL" id="MBB4248408.1"/>
    </source>
</evidence>
<sequence>MLRRSHLSIAFAAAIAATNVGASQFYIFPVKEIEGLSERATETVRPLVDRRVVKYFTPEMQRDLLGYFVAGVASIYPQSTVHARQVRDTVKGSYKFVNNDNQACGEGFVAPVGSAYAIAIGVTRASYFEVDRGANVELLIPLTINLQLIKPERGKIAYTISETIYTPFLFTKQEMGLPKTAASISNALADNSRKLISSLLETARRNFNPNETPVRIIGRDGKFLVANKGFEIGFQPGLELEAVTAAGKQALFRVISVDSGYTVLLPIAGSVSEGEDYLFTFETGVDDARKPKLMPVTSNKPEKLWSNRVAELFAKDIGFNAPFQLAPVDVNFSDTMDSVRALANCVPWDKYPAARTVSDSRSDAPQFFLRFEHSLSPVALNKAANSVKTSETFISAVSAQVVDNDGNVVFAELGSDRYELDKVDNRGLSLANAQEVALKNATSRLAENFRKSIKLTPTDFRIARVSDGNFWVDGLPATGQNIVYEVLRPLSVSINGKPALMKQALDGTTQPPEQDGGQARFAYSISSPDVPKPEKGDIVRVLTPLRGHLPEMSACGDIYRAEGSLKADYLAPLFNHVAYRSPRYLVSISDADFYSDANRLLASGFYRFRLPHFTPTEFCFKPGYKLVQKSGECKESCTSTFLSAGSVIVEKGGARTQQAVVAQEVTIEGFAEAERNNFIGLKSMEESLRTLEDLSRKFNPK</sequence>